<dbReference type="InterPro" id="IPR036414">
    <property type="entry name" value="YaeB_N_sf"/>
</dbReference>
<dbReference type="Proteomes" id="UP000269923">
    <property type="component" value="Unassembled WGS sequence"/>
</dbReference>
<proteinExistence type="inferred from homology"/>
<evidence type="ECO:0000313" key="4">
    <source>
        <dbReference type="Proteomes" id="UP000269923"/>
    </source>
</evidence>
<reference evidence="3 4" key="1">
    <citation type="submission" date="2018-11" db="EMBL/GenBank/DDBJ databases">
        <title>Genomes From Bacteria Associated with the Canine Oral Cavity: a Test Case for Automated Genome-Based Taxonomic Assignment.</title>
        <authorList>
            <person name="Coil D.A."/>
            <person name="Jospin G."/>
            <person name="Darling A.E."/>
            <person name="Wallis C."/>
            <person name="Davis I.J."/>
            <person name="Harris S."/>
            <person name="Eisen J.A."/>
            <person name="Holcombe L.J."/>
            <person name="O'Flynn C."/>
        </authorList>
    </citation>
    <scope>NUCLEOTIDE SEQUENCE [LARGE SCALE GENOMIC DNA]</scope>
    <source>
        <strain evidence="3 4">COT-280</strain>
    </source>
</reference>
<dbReference type="Gene3D" id="2.40.30.70">
    <property type="entry name" value="YaeB-like"/>
    <property type="match status" value="1"/>
</dbReference>
<dbReference type="EMBL" id="RQYC01000005">
    <property type="protein sequence ID" value="RRD90570.1"/>
    <property type="molecule type" value="Genomic_DNA"/>
</dbReference>
<dbReference type="SUPFAM" id="SSF118196">
    <property type="entry name" value="YaeB-like"/>
    <property type="match status" value="1"/>
</dbReference>
<dbReference type="NCBIfam" id="TIGR00104">
    <property type="entry name" value="tRNA_TsaA"/>
    <property type="match status" value="1"/>
</dbReference>
<dbReference type="CDD" id="cd09281">
    <property type="entry name" value="UPF0066"/>
    <property type="match status" value="1"/>
</dbReference>
<gene>
    <name evidence="3" type="primary">tsaA</name>
    <name evidence="3" type="ORF">EII21_04645</name>
</gene>
<name>A0A3P2A8G8_9NEIS</name>
<dbReference type="InterPro" id="IPR040372">
    <property type="entry name" value="YaeB-like"/>
</dbReference>
<dbReference type="InterPro" id="IPR023370">
    <property type="entry name" value="TrmO-like_N"/>
</dbReference>
<dbReference type="GO" id="GO:0032259">
    <property type="term" value="P:methylation"/>
    <property type="evidence" value="ECO:0007669"/>
    <property type="project" value="UniProtKB-KW"/>
</dbReference>
<keyword evidence="1" id="KW-0949">S-adenosyl-L-methionine</keyword>
<dbReference type="OrthoDB" id="9804309at2"/>
<evidence type="ECO:0000313" key="3">
    <source>
        <dbReference type="EMBL" id="RRD90570.1"/>
    </source>
</evidence>
<dbReference type="PROSITE" id="PS01318">
    <property type="entry name" value="TSAA_1"/>
    <property type="match status" value="1"/>
</dbReference>
<dbReference type="PANTHER" id="PTHR12818">
    <property type="entry name" value="TRNA (ADENINE(37)-N6)-METHYLTRANSFERASE"/>
    <property type="match status" value="1"/>
</dbReference>
<keyword evidence="3" id="KW-0808">Transferase</keyword>
<dbReference type="Gene3D" id="3.30.2310.10">
    <property type="entry name" value="YaeB-like"/>
    <property type="match status" value="1"/>
</dbReference>
<sequence>MTAYTVRPIAYVRSPYTQKFGIPRQPQLVPAARADIVFEADFPADCVRGLEQFGCVWVQFVFHDALNEGWQTTVRPPRLGGKAKMGVFATRSPHRPNHLGLSLLVLDSIGNENGRIVLHCSGADLLDGTPVLDVKPYIPFVEARADAAAGFAPAPPPRLAVCWLDTPPPEPVRALIEQSLSQDPRPAYHHDPQRRYRAVMAQWETTFRIAEHTVIIESCQTLQSN</sequence>
<dbReference type="InterPro" id="IPR041369">
    <property type="entry name" value="TrmO_C"/>
</dbReference>
<protein>
    <submittedName>
        <fullName evidence="3">tRNA (N6-threonylcarbamoyladenosine(37)-N6)-methyltransferase TrmO</fullName>
    </submittedName>
</protein>
<dbReference type="InterPro" id="IPR036413">
    <property type="entry name" value="YaeB-like_sf"/>
</dbReference>
<comment type="similarity">
    <text evidence="2">Belongs to the tRNA methyltransferase O family.</text>
</comment>
<evidence type="ECO:0000256" key="2">
    <source>
        <dbReference type="ARBA" id="ARBA00033753"/>
    </source>
</evidence>
<keyword evidence="4" id="KW-1185">Reference proteome</keyword>
<dbReference type="RefSeq" id="WP_027022167.1">
    <property type="nucleotide sequence ID" value="NZ_CP059563.1"/>
</dbReference>
<dbReference type="InterPro" id="IPR023368">
    <property type="entry name" value="UPF0066_cons_site"/>
</dbReference>
<organism evidence="3 4">
    <name type="scientific">Conchiformibius steedae</name>
    <dbReference type="NCBI Taxonomy" id="153493"/>
    <lineage>
        <taxon>Bacteria</taxon>
        <taxon>Pseudomonadati</taxon>
        <taxon>Pseudomonadota</taxon>
        <taxon>Betaproteobacteria</taxon>
        <taxon>Neisseriales</taxon>
        <taxon>Neisseriaceae</taxon>
        <taxon>Conchiformibius</taxon>
    </lineage>
</organism>
<comment type="caution">
    <text evidence="3">The sequence shown here is derived from an EMBL/GenBank/DDBJ whole genome shotgun (WGS) entry which is preliminary data.</text>
</comment>
<evidence type="ECO:0000256" key="1">
    <source>
        <dbReference type="ARBA" id="ARBA00022691"/>
    </source>
</evidence>
<dbReference type="GO" id="GO:0008168">
    <property type="term" value="F:methyltransferase activity"/>
    <property type="evidence" value="ECO:0007669"/>
    <property type="project" value="UniProtKB-KW"/>
</dbReference>
<keyword evidence="3" id="KW-0489">Methyltransferase</keyword>
<dbReference type="STRING" id="1121352.GCA_000620925_01696"/>
<dbReference type="AlphaFoldDB" id="A0A3P2A8G8"/>
<dbReference type="PROSITE" id="PS51668">
    <property type="entry name" value="TSAA_2"/>
    <property type="match status" value="1"/>
</dbReference>
<dbReference type="Pfam" id="PF18389">
    <property type="entry name" value="TrmO_C"/>
    <property type="match status" value="1"/>
</dbReference>
<dbReference type="PANTHER" id="PTHR12818:SF0">
    <property type="entry name" value="TRNA (ADENINE(37)-N6)-METHYLTRANSFERASE"/>
    <property type="match status" value="1"/>
</dbReference>
<dbReference type="Pfam" id="PF01980">
    <property type="entry name" value="TrmO_N"/>
    <property type="match status" value="1"/>
</dbReference>
<accession>A0A3P2A8G8</accession>